<dbReference type="Gene3D" id="1.10.260.40">
    <property type="entry name" value="lambda repressor-like DNA-binding domains"/>
    <property type="match status" value="1"/>
</dbReference>
<dbReference type="InterPro" id="IPR039554">
    <property type="entry name" value="HigA2-like_HTH"/>
</dbReference>
<name>A0AAU8KXJ2_9CAUD</name>
<dbReference type="SUPFAM" id="SSF47413">
    <property type="entry name" value="lambda repressor-like DNA-binding domains"/>
    <property type="match status" value="1"/>
</dbReference>
<dbReference type="GO" id="GO:0003677">
    <property type="term" value="F:DNA binding"/>
    <property type="evidence" value="ECO:0007669"/>
    <property type="project" value="InterPro"/>
</dbReference>
<dbReference type="InterPro" id="IPR001387">
    <property type="entry name" value="Cro/C1-type_HTH"/>
</dbReference>
<protein>
    <submittedName>
        <fullName evidence="2">Transcriptional regulator</fullName>
    </submittedName>
</protein>
<feature type="domain" description="HTH cro/C1-type" evidence="1">
    <location>
        <begin position="34"/>
        <end position="77"/>
    </location>
</feature>
<dbReference type="EMBL" id="PP885733">
    <property type="protein sequence ID" value="XCN28264.1"/>
    <property type="molecule type" value="Genomic_DNA"/>
</dbReference>
<dbReference type="PROSITE" id="PS50943">
    <property type="entry name" value="HTH_CROC1"/>
    <property type="match status" value="1"/>
</dbReference>
<accession>A0AAU8KXJ2</accession>
<organism evidence="2">
    <name type="scientific">Pantoea phage Survivor</name>
    <dbReference type="NCBI Taxonomy" id="3232176"/>
    <lineage>
        <taxon>Viruses</taxon>
        <taxon>Duplodnaviria</taxon>
        <taxon>Heunggongvirae</taxon>
        <taxon>Uroviricota</taxon>
        <taxon>Caudoviricetes</taxon>
    </lineage>
</organism>
<dbReference type="InterPro" id="IPR010982">
    <property type="entry name" value="Lambda_DNA-bd_dom_sf"/>
</dbReference>
<evidence type="ECO:0000313" key="2">
    <source>
        <dbReference type="EMBL" id="XCN28264.1"/>
    </source>
</evidence>
<proteinExistence type="predicted"/>
<evidence type="ECO:0000259" key="1">
    <source>
        <dbReference type="PROSITE" id="PS50943"/>
    </source>
</evidence>
<reference evidence="2" key="1">
    <citation type="submission" date="2024-06" db="EMBL/GenBank/DDBJ databases">
        <authorList>
            <person name="Gannavaram S."/>
            <person name="Nemani S."/>
            <person name="Datta M."/>
            <person name="Picchiottino A."/>
            <person name="Mereddy A."/>
            <person name="Gannavaram N."/>
            <person name="Honeycutt C."/>
            <person name="Tran D."/>
            <person name="Choi K."/>
            <person name="Srinivasan K."/>
            <person name="Johnson A."/>
        </authorList>
    </citation>
    <scope>NUCLEOTIDE SEQUENCE</scope>
</reference>
<sequence length="91" mass="10223">MPRLGINVPQLIKQAIYRPIFDEMSKLKKMHTHAELGKIFDVNRSMINNIVNGDIHTVSLDKLIPIANKLGIEINITTTVNGEDTVTQITK</sequence>
<dbReference type="Pfam" id="PF13744">
    <property type="entry name" value="HTH_37"/>
    <property type="match status" value="1"/>
</dbReference>